<protein>
    <recommendedName>
        <fullName evidence="1">Rho-GAP domain-containing protein</fullName>
    </recommendedName>
</protein>
<dbReference type="GO" id="GO:0005096">
    <property type="term" value="F:GTPase activator activity"/>
    <property type="evidence" value="ECO:0007669"/>
    <property type="project" value="TreeGrafter"/>
</dbReference>
<organism evidence="2 3">
    <name type="scientific">Oopsacas minuta</name>
    <dbReference type="NCBI Taxonomy" id="111878"/>
    <lineage>
        <taxon>Eukaryota</taxon>
        <taxon>Metazoa</taxon>
        <taxon>Porifera</taxon>
        <taxon>Hexactinellida</taxon>
        <taxon>Hexasterophora</taxon>
        <taxon>Lyssacinosida</taxon>
        <taxon>Leucopsacidae</taxon>
        <taxon>Oopsacas</taxon>
    </lineage>
</organism>
<dbReference type="AlphaFoldDB" id="A0AAV7JUR1"/>
<evidence type="ECO:0000313" key="2">
    <source>
        <dbReference type="EMBL" id="KAI6652637.1"/>
    </source>
</evidence>
<feature type="domain" description="Rho-GAP" evidence="1">
    <location>
        <begin position="189"/>
        <end position="368"/>
    </location>
</feature>
<dbReference type="Gene3D" id="2.60.40.10">
    <property type="entry name" value="Immunoglobulins"/>
    <property type="match status" value="1"/>
</dbReference>
<proteinExistence type="predicted"/>
<dbReference type="Proteomes" id="UP001165289">
    <property type="component" value="Unassembled WGS sequence"/>
</dbReference>
<dbReference type="PANTHER" id="PTHR45808">
    <property type="entry name" value="RHO GTPASE-ACTIVATING PROTEIN 68F"/>
    <property type="match status" value="1"/>
</dbReference>
<dbReference type="InterPro" id="IPR000198">
    <property type="entry name" value="RhoGAP_dom"/>
</dbReference>
<name>A0AAV7JUR1_9METZ</name>
<dbReference type="InterPro" id="IPR008936">
    <property type="entry name" value="Rho_GTPase_activation_prot"/>
</dbReference>
<reference evidence="2 3" key="1">
    <citation type="journal article" date="2023" name="BMC Biol.">
        <title>The compact genome of the sponge Oopsacas minuta (Hexactinellida) is lacking key metazoan core genes.</title>
        <authorList>
            <person name="Santini S."/>
            <person name="Schenkelaars Q."/>
            <person name="Jourda C."/>
            <person name="Duchesne M."/>
            <person name="Belahbib H."/>
            <person name="Rocher C."/>
            <person name="Selva M."/>
            <person name="Riesgo A."/>
            <person name="Vervoort M."/>
            <person name="Leys S.P."/>
            <person name="Kodjabachian L."/>
            <person name="Le Bivic A."/>
            <person name="Borchiellini C."/>
            <person name="Claverie J.M."/>
            <person name="Renard E."/>
        </authorList>
    </citation>
    <scope>NUCLEOTIDE SEQUENCE [LARGE SCALE GENOMIC DNA]</scope>
    <source>
        <strain evidence="2">SPO-2</strain>
    </source>
</reference>
<dbReference type="EMBL" id="JAKMXF010000298">
    <property type="protein sequence ID" value="KAI6652637.1"/>
    <property type="molecule type" value="Genomic_DNA"/>
</dbReference>
<dbReference type="Gene3D" id="1.10.555.10">
    <property type="entry name" value="Rho GTPase activation protein"/>
    <property type="match status" value="1"/>
</dbReference>
<dbReference type="InterPro" id="IPR013783">
    <property type="entry name" value="Ig-like_fold"/>
</dbReference>
<dbReference type="Pfam" id="PF00620">
    <property type="entry name" value="RhoGAP"/>
    <property type="match status" value="1"/>
</dbReference>
<dbReference type="GO" id="GO:0005737">
    <property type="term" value="C:cytoplasm"/>
    <property type="evidence" value="ECO:0007669"/>
    <property type="project" value="TreeGrafter"/>
</dbReference>
<accession>A0AAV7JUR1</accession>
<gene>
    <name evidence="2" type="ORF">LOD99_4422</name>
</gene>
<evidence type="ECO:0000259" key="1">
    <source>
        <dbReference type="PROSITE" id="PS50238"/>
    </source>
</evidence>
<sequence length="368" mass="42119">MKVIDSKKERYVFEDICWQLDKEENEYLPQVEISELTLKFQEIHFGHPETRGITVKNVGQSPVSLSFIPKIDEIDICKPWLSISPESSVINTTESIELQFTIEIKEEIASTLDKDKNLEDILILHLEGGKDFFITIQATYIASCFGSSLEYLSHLRVPFFQARVPTGNLIDVDDVTAIPEPASRYIQSLMLDDNVELPQELVAMVEYLKEHAGKTENLFQERGLKWEMDNIRKCLDKGDPLTGSVHSIAACLITFLAALENPVIPFHLQMKCLDASSNYTICKQVVLKELPESHKTTFRYLIRFLNHLLRDNALYTLPISHIFGSILLRSEYNLGAKSKMEQNPNRDELSIAKKKTTFIYQFLTNTII</sequence>
<dbReference type="InterPro" id="IPR048869">
    <property type="entry name" value="OCRL-1_2_ASH"/>
</dbReference>
<comment type="caution">
    <text evidence="2">The sequence shown here is derived from an EMBL/GenBank/DDBJ whole genome shotgun (WGS) entry which is preliminary data.</text>
</comment>
<evidence type="ECO:0000313" key="3">
    <source>
        <dbReference type="Proteomes" id="UP001165289"/>
    </source>
</evidence>
<dbReference type="SUPFAM" id="SSF48350">
    <property type="entry name" value="GTPase activation domain, GAP"/>
    <property type="match status" value="1"/>
</dbReference>
<dbReference type="SMART" id="SM00324">
    <property type="entry name" value="RhoGAP"/>
    <property type="match status" value="1"/>
</dbReference>
<dbReference type="PANTHER" id="PTHR45808:SF2">
    <property type="entry name" value="RHO GTPASE-ACTIVATING PROTEIN 68F"/>
    <property type="match status" value="1"/>
</dbReference>
<dbReference type="PROSITE" id="PS50238">
    <property type="entry name" value="RHOGAP"/>
    <property type="match status" value="1"/>
</dbReference>
<keyword evidence="3" id="KW-1185">Reference proteome</keyword>
<dbReference type="GO" id="GO:0007264">
    <property type="term" value="P:small GTPase-mediated signal transduction"/>
    <property type="evidence" value="ECO:0007669"/>
    <property type="project" value="TreeGrafter"/>
</dbReference>
<dbReference type="Pfam" id="PF21310">
    <property type="entry name" value="OCRL-like_ASH"/>
    <property type="match status" value="1"/>
</dbReference>